<protein>
    <recommendedName>
        <fullName evidence="10">PHD and RING finger domain-containing protein 1</fullName>
    </recommendedName>
</protein>
<evidence type="ECO:0000256" key="4">
    <source>
        <dbReference type="PROSITE-ProRule" id="PRU00175"/>
    </source>
</evidence>
<keyword evidence="3" id="KW-0862">Zinc</keyword>
<dbReference type="SUPFAM" id="SSF57850">
    <property type="entry name" value="RING/U-box"/>
    <property type="match status" value="1"/>
</dbReference>
<evidence type="ECO:0000259" key="6">
    <source>
        <dbReference type="PROSITE" id="PS50016"/>
    </source>
</evidence>
<name>A0A8X8WB30_SALSN</name>
<feature type="compositionally biased region" description="Basic and acidic residues" evidence="5">
    <location>
        <begin position="24"/>
        <end position="34"/>
    </location>
</feature>
<feature type="compositionally biased region" description="Basic and acidic residues" evidence="5">
    <location>
        <begin position="361"/>
        <end position="373"/>
    </location>
</feature>
<feature type="compositionally biased region" description="Polar residues" evidence="5">
    <location>
        <begin position="1"/>
        <end position="10"/>
    </location>
</feature>
<evidence type="ECO:0000256" key="2">
    <source>
        <dbReference type="ARBA" id="ARBA00022771"/>
    </source>
</evidence>
<reference evidence="8" key="1">
    <citation type="submission" date="2018-01" db="EMBL/GenBank/DDBJ databases">
        <authorList>
            <person name="Mao J.F."/>
        </authorList>
    </citation>
    <scope>NUCLEOTIDE SEQUENCE</scope>
    <source>
        <strain evidence="8">Huo1</strain>
        <tissue evidence="8">Leaf</tissue>
    </source>
</reference>
<dbReference type="SUPFAM" id="SSF57903">
    <property type="entry name" value="FYVE/PHD zinc finger"/>
    <property type="match status" value="1"/>
</dbReference>
<dbReference type="InterPro" id="IPR013083">
    <property type="entry name" value="Znf_RING/FYVE/PHD"/>
</dbReference>
<feature type="region of interest" description="Disordered" evidence="5">
    <location>
        <begin position="361"/>
        <end position="424"/>
    </location>
</feature>
<feature type="domain" description="RING-type" evidence="7">
    <location>
        <begin position="51"/>
        <end position="91"/>
    </location>
</feature>
<accession>A0A8X8WB30</accession>
<feature type="compositionally biased region" description="Basic and acidic residues" evidence="5">
    <location>
        <begin position="446"/>
        <end position="460"/>
    </location>
</feature>
<comment type="caution">
    <text evidence="8">The sequence shown here is derived from an EMBL/GenBank/DDBJ whole genome shotgun (WGS) entry which is preliminary data.</text>
</comment>
<keyword evidence="9" id="KW-1185">Reference proteome</keyword>
<proteinExistence type="predicted"/>
<dbReference type="PANTHER" id="PTHR47177">
    <property type="entry name" value="F18C1.6 PROTEIN"/>
    <property type="match status" value="1"/>
</dbReference>
<dbReference type="InterPro" id="IPR011011">
    <property type="entry name" value="Znf_FYVE_PHD"/>
</dbReference>
<keyword evidence="2 4" id="KW-0863">Zinc-finger</keyword>
<evidence type="ECO:0000256" key="1">
    <source>
        <dbReference type="ARBA" id="ARBA00022723"/>
    </source>
</evidence>
<dbReference type="SMART" id="SM00249">
    <property type="entry name" value="PHD"/>
    <property type="match status" value="1"/>
</dbReference>
<dbReference type="InterPro" id="IPR001841">
    <property type="entry name" value="Znf_RING"/>
</dbReference>
<dbReference type="InterPro" id="IPR019787">
    <property type="entry name" value="Znf_PHD-finger"/>
</dbReference>
<feature type="compositionally biased region" description="Polar residues" evidence="5">
    <location>
        <begin position="375"/>
        <end position="386"/>
    </location>
</feature>
<feature type="region of interest" description="Disordered" evidence="5">
    <location>
        <begin position="446"/>
        <end position="481"/>
    </location>
</feature>
<feature type="domain" description="PHD-type" evidence="6">
    <location>
        <begin position="137"/>
        <end position="186"/>
    </location>
</feature>
<dbReference type="AlphaFoldDB" id="A0A8X8WB30"/>
<dbReference type="SMART" id="SM00184">
    <property type="entry name" value="RING"/>
    <property type="match status" value="1"/>
</dbReference>
<evidence type="ECO:0000256" key="3">
    <source>
        <dbReference type="ARBA" id="ARBA00022833"/>
    </source>
</evidence>
<dbReference type="GO" id="GO:0008270">
    <property type="term" value="F:zinc ion binding"/>
    <property type="evidence" value="ECO:0007669"/>
    <property type="project" value="UniProtKB-KW"/>
</dbReference>
<dbReference type="InterPro" id="IPR017907">
    <property type="entry name" value="Znf_RING_CS"/>
</dbReference>
<dbReference type="InterPro" id="IPR001965">
    <property type="entry name" value="Znf_PHD"/>
</dbReference>
<dbReference type="Proteomes" id="UP000298416">
    <property type="component" value="Unassembled WGS sequence"/>
</dbReference>
<organism evidence="8">
    <name type="scientific">Salvia splendens</name>
    <name type="common">Scarlet sage</name>
    <dbReference type="NCBI Taxonomy" id="180675"/>
    <lineage>
        <taxon>Eukaryota</taxon>
        <taxon>Viridiplantae</taxon>
        <taxon>Streptophyta</taxon>
        <taxon>Embryophyta</taxon>
        <taxon>Tracheophyta</taxon>
        <taxon>Spermatophyta</taxon>
        <taxon>Magnoliopsida</taxon>
        <taxon>eudicotyledons</taxon>
        <taxon>Gunneridae</taxon>
        <taxon>Pentapetalae</taxon>
        <taxon>asterids</taxon>
        <taxon>lamiids</taxon>
        <taxon>Lamiales</taxon>
        <taxon>Lamiaceae</taxon>
        <taxon>Nepetoideae</taxon>
        <taxon>Mentheae</taxon>
        <taxon>Salviinae</taxon>
        <taxon>Salvia</taxon>
        <taxon>Salvia subgen. Calosphace</taxon>
        <taxon>core Calosphace</taxon>
    </lineage>
</organism>
<evidence type="ECO:0000313" key="8">
    <source>
        <dbReference type="EMBL" id="KAG6391815.1"/>
    </source>
</evidence>
<sequence length="643" mass="70562">MATNLHSSPPNKRLKTLSPNSEIPIEKGKAKSLGDDEPPPPIAGDESADCCGICLSEGGASRGQIECCDHYYCFVCIMEWAKVESKCPLCKRRFSTIRRPPKPPVFASERVVRVPVRDQACHYSGNLANGPRNMYSEAKCATCQGVSDESLLLLCDLCDAAAHTYCVGLGYTVPEGDWFCQDCALLREEQLKSESNIDPDVQTNVASVDRISTEEHISIMDIVRESPGHAPRSSVRVSSYHSDLPLSTSNDGVVTRNGIERSSSTSHGVIGTQAPTSNARTLQHCRNLHDRICALRQNWNGLRSGVFHFSSNRGKGNISQNSVASRSGDCVNQQSMARCSSPDVKNDRRDHEIQKAWEMFDKAKSKRRDRERSNIVPQASKFQTRKPNPPKSANFVSNRSVSLDSQPNGAKDCYAQPSSSSGKGMQKLHVVKEVTYSRDDSVIGHSGAHQELRSSKETPSHVHKANIRSMKSPATETLGGPRCVGSDASGRVVPNFDQVNGVNHVSSSHSKVKHAKEKRDSEKICVDSQQYNAAKSEIQSIVKLNLKLQTKEEKLAVLSTDVDAFKEIAKLSTHSILAACGLEHPRPGLPSIPGIVCSHLSSVEQNQKSSLMPCSCRECFYAFVKDVVNCVVLQKKERTHKNP</sequence>
<reference evidence="8" key="2">
    <citation type="submission" date="2020-08" db="EMBL/GenBank/DDBJ databases">
        <title>Plant Genome Project.</title>
        <authorList>
            <person name="Zhang R.-G."/>
        </authorList>
    </citation>
    <scope>NUCLEOTIDE SEQUENCE</scope>
    <source>
        <strain evidence="8">Huo1</strain>
        <tissue evidence="8">Leaf</tissue>
    </source>
</reference>
<dbReference type="InterPro" id="IPR058746">
    <property type="entry name" value="Znf_RING-type_Topors"/>
</dbReference>
<evidence type="ECO:0008006" key="10">
    <source>
        <dbReference type="Google" id="ProtNLM"/>
    </source>
</evidence>
<evidence type="ECO:0000313" key="9">
    <source>
        <dbReference type="Proteomes" id="UP000298416"/>
    </source>
</evidence>
<dbReference type="EMBL" id="PNBA02000019">
    <property type="protein sequence ID" value="KAG6391815.1"/>
    <property type="molecule type" value="Genomic_DNA"/>
</dbReference>
<feature type="compositionally biased region" description="Polar residues" evidence="5">
    <location>
        <begin position="394"/>
        <end position="408"/>
    </location>
</feature>
<dbReference type="CDD" id="cd16574">
    <property type="entry name" value="RING-HC_Topors"/>
    <property type="match status" value="1"/>
</dbReference>
<gene>
    <name evidence="8" type="ORF">SASPL_149575</name>
</gene>
<feature type="region of interest" description="Disordered" evidence="5">
    <location>
        <begin position="1"/>
        <end position="39"/>
    </location>
</feature>
<evidence type="ECO:0000259" key="7">
    <source>
        <dbReference type="PROSITE" id="PS50089"/>
    </source>
</evidence>
<evidence type="ECO:0000256" key="5">
    <source>
        <dbReference type="SAM" id="MobiDB-lite"/>
    </source>
</evidence>
<keyword evidence="1" id="KW-0479">Metal-binding</keyword>
<dbReference type="PROSITE" id="PS00518">
    <property type="entry name" value="ZF_RING_1"/>
    <property type="match status" value="1"/>
</dbReference>
<dbReference type="Gene3D" id="3.30.40.10">
    <property type="entry name" value="Zinc/RING finger domain, C3HC4 (zinc finger)"/>
    <property type="match status" value="2"/>
</dbReference>
<dbReference type="PANTHER" id="PTHR47177:SF4">
    <property type="entry name" value="OS06G0283200 PROTEIN"/>
    <property type="match status" value="1"/>
</dbReference>
<dbReference type="Pfam" id="PF00628">
    <property type="entry name" value="PHD"/>
    <property type="match status" value="1"/>
</dbReference>
<dbReference type="PROSITE" id="PS50089">
    <property type="entry name" value="ZF_RING_2"/>
    <property type="match status" value="1"/>
</dbReference>
<dbReference type="PROSITE" id="PS50016">
    <property type="entry name" value="ZF_PHD_2"/>
    <property type="match status" value="1"/>
</dbReference>